<evidence type="ECO:0000256" key="1">
    <source>
        <dbReference type="SAM" id="MobiDB-lite"/>
    </source>
</evidence>
<feature type="compositionally biased region" description="Basic and acidic residues" evidence="1">
    <location>
        <begin position="50"/>
        <end position="60"/>
    </location>
</feature>
<feature type="region of interest" description="Disordered" evidence="1">
    <location>
        <begin position="17"/>
        <end position="278"/>
    </location>
</feature>
<feature type="compositionally biased region" description="Low complexity" evidence="1">
    <location>
        <begin position="235"/>
        <end position="250"/>
    </location>
</feature>
<feature type="compositionally biased region" description="Basic and acidic residues" evidence="1">
    <location>
        <begin position="251"/>
        <end position="265"/>
    </location>
</feature>
<organism evidence="2 3">
    <name type="scientific">Penicillium frequentans</name>
    <dbReference type="NCBI Taxonomy" id="3151616"/>
    <lineage>
        <taxon>Eukaryota</taxon>
        <taxon>Fungi</taxon>
        <taxon>Dikarya</taxon>
        <taxon>Ascomycota</taxon>
        <taxon>Pezizomycotina</taxon>
        <taxon>Eurotiomycetes</taxon>
        <taxon>Eurotiomycetidae</taxon>
        <taxon>Eurotiales</taxon>
        <taxon>Aspergillaceae</taxon>
        <taxon>Penicillium</taxon>
    </lineage>
</organism>
<evidence type="ECO:0000313" key="3">
    <source>
        <dbReference type="Proteomes" id="UP001220324"/>
    </source>
</evidence>
<feature type="compositionally biased region" description="Basic and acidic residues" evidence="1">
    <location>
        <begin position="214"/>
        <end position="234"/>
    </location>
</feature>
<feature type="compositionally biased region" description="Polar residues" evidence="1">
    <location>
        <begin position="115"/>
        <end position="124"/>
    </location>
</feature>
<dbReference type="EMBL" id="JAQIZZ010000003">
    <property type="protein sequence ID" value="KAJ5546377.1"/>
    <property type="molecule type" value="Genomic_DNA"/>
</dbReference>
<feature type="compositionally biased region" description="Basic and acidic residues" evidence="1">
    <location>
        <begin position="140"/>
        <end position="202"/>
    </location>
</feature>
<accession>A0AAD6CZY6</accession>
<dbReference type="Proteomes" id="UP001220324">
    <property type="component" value="Unassembled WGS sequence"/>
</dbReference>
<evidence type="ECO:0000313" key="2">
    <source>
        <dbReference type="EMBL" id="KAJ5546377.1"/>
    </source>
</evidence>
<feature type="compositionally biased region" description="Low complexity" evidence="1">
    <location>
        <begin position="90"/>
        <end position="106"/>
    </location>
</feature>
<feature type="compositionally biased region" description="Basic residues" evidence="1">
    <location>
        <begin position="269"/>
        <end position="278"/>
    </location>
</feature>
<comment type="caution">
    <text evidence="2">The sequence shown here is derived from an EMBL/GenBank/DDBJ whole genome shotgun (WGS) entry which is preliminary data.</text>
</comment>
<dbReference type="AlphaFoldDB" id="A0AAD6CZY6"/>
<sequence length="278" mass="29242">MDTINQYVSAASTALWGENAESKNENVAHGDEPISGVQGKGMASDPYDAGNRDEQPDAPKSDVNTVAQEPELGGIPLMKADPSVGDTTFGAVSVPGASGSGPSDSSIPKLAETQAAEQRSTNENAVPKIQELGTQDQDTAESKTVESKTAESKLAEKNITENKTAESNMAEDKVDTAKINEAEKNDELPAPPHNKDASEEALKGPQGPAPKPAEQFEKEEKNKQKKPAESRSSGDSDPSSKSSDKASNGSGDKKHGAMAKVKETLNKVAHPRHGNNKE</sequence>
<protein>
    <submittedName>
        <fullName evidence="2">Solid-state culture expressed protein (Aos23)</fullName>
    </submittedName>
</protein>
<reference evidence="2 3" key="1">
    <citation type="journal article" date="2023" name="IMA Fungus">
        <title>Comparative genomic study of the Penicillium genus elucidates a diverse pangenome and 15 lateral gene transfer events.</title>
        <authorList>
            <person name="Petersen C."/>
            <person name="Sorensen T."/>
            <person name="Nielsen M.R."/>
            <person name="Sondergaard T.E."/>
            <person name="Sorensen J.L."/>
            <person name="Fitzpatrick D.A."/>
            <person name="Frisvad J.C."/>
            <person name="Nielsen K.L."/>
        </authorList>
    </citation>
    <scope>NUCLEOTIDE SEQUENCE [LARGE SCALE GENOMIC DNA]</scope>
    <source>
        <strain evidence="2 3">IBT 35679</strain>
    </source>
</reference>
<proteinExistence type="predicted"/>
<keyword evidence="3" id="KW-1185">Reference proteome</keyword>
<name>A0AAD6CZY6_9EURO</name>
<gene>
    <name evidence="2" type="ORF">N7494_003962</name>
</gene>
<feature type="compositionally biased region" description="Basic and acidic residues" evidence="1">
    <location>
        <begin position="20"/>
        <end position="32"/>
    </location>
</feature>